<reference evidence="1 2" key="1">
    <citation type="submission" date="2020-11" db="EMBL/GenBank/DDBJ databases">
        <title>Kaistella gelatinilytica sp. nov., a flavobacterium isolated from Antarctic Soil.</title>
        <authorList>
            <person name="Li J."/>
        </authorList>
    </citation>
    <scope>NUCLEOTIDE SEQUENCE [LARGE SCALE GENOMIC DNA]</scope>
    <source>
        <strain evidence="1 2">G5-32</strain>
    </source>
</reference>
<comment type="caution">
    <text evidence="1">The sequence shown here is derived from an EMBL/GenBank/DDBJ whole genome shotgun (WGS) entry which is preliminary data.</text>
</comment>
<organism evidence="1 2">
    <name type="scientific">Kaistella gelatinilytica</name>
    <dbReference type="NCBI Taxonomy" id="2787636"/>
    <lineage>
        <taxon>Bacteria</taxon>
        <taxon>Pseudomonadati</taxon>
        <taxon>Bacteroidota</taxon>
        <taxon>Flavobacteriia</taxon>
        <taxon>Flavobacteriales</taxon>
        <taxon>Weeksellaceae</taxon>
        <taxon>Chryseobacterium group</taxon>
        <taxon>Kaistella</taxon>
    </lineage>
</organism>
<evidence type="ECO:0000313" key="1">
    <source>
        <dbReference type="EMBL" id="MBF8457310.1"/>
    </source>
</evidence>
<accession>A0ABS0FC80</accession>
<evidence type="ECO:0000313" key="2">
    <source>
        <dbReference type="Proteomes" id="UP000660070"/>
    </source>
</evidence>
<sequence>MRTVLILAIASLSLFACKSKTTAEITDNLPKDIALKPENNLNQQADQQQLSVLIKEIDSMAQRETCDGSANFAYTAIGAKPCGGPSSYIAYPKKIEAEILPKVQKFTEMQSAFNKKYKLMSDCSIVAEPTEIKCQDGKAVLVNGNSSVAQVQ</sequence>
<gene>
    <name evidence="1" type="ORF">IV494_08950</name>
</gene>
<dbReference type="Proteomes" id="UP000660070">
    <property type="component" value="Unassembled WGS sequence"/>
</dbReference>
<dbReference type="PROSITE" id="PS51257">
    <property type="entry name" value="PROKAR_LIPOPROTEIN"/>
    <property type="match status" value="1"/>
</dbReference>
<dbReference type="RefSeq" id="WP_196079816.1">
    <property type="nucleotide sequence ID" value="NZ_JADPVI010000002.1"/>
</dbReference>
<keyword evidence="2" id="KW-1185">Reference proteome</keyword>
<protein>
    <submittedName>
        <fullName evidence="1">Uncharacterized protein</fullName>
    </submittedName>
</protein>
<name>A0ABS0FC80_9FLAO</name>
<dbReference type="EMBL" id="JADPVI010000002">
    <property type="protein sequence ID" value="MBF8457310.1"/>
    <property type="molecule type" value="Genomic_DNA"/>
</dbReference>
<proteinExistence type="predicted"/>